<organism evidence="1 2">
    <name type="scientific">Aeromonas phage LAh_7</name>
    <dbReference type="NCBI Taxonomy" id="2591031"/>
    <lineage>
        <taxon>Viruses</taxon>
        <taxon>Duplodnaviria</taxon>
        <taxon>Heunggongvirae</taxon>
        <taxon>Uroviricota</taxon>
        <taxon>Caudoviricetes</taxon>
        <taxon>Casjensviridae</taxon>
        <taxon>Sharonstreetvirus</taxon>
        <taxon>Sharonstreetvirus LAh7</taxon>
    </lineage>
</organism>
<protein>
    <submittedName>
        <fullName evidence="1">Putative 3'-phosphatase, 5'-polynucleotide kinase</fullName>
    </submittedName>
</protein>
<dbReference type="SUPFAM" id="SSF56784">
    <property type="entry name" value="HAD-like"/>
    <property type="match status" value="1"/>
</dbReference>
<keyword evidence="1" id="KW-0808">Transferase</keyword>
<dbReference type="InterPro" id="IPR023214">
    <property type="entry name" value="HAD_sf"/>
</dbReference>
<accession>A0A514A0A9</accession>
<dbReference type="Gene3D" id="3.40.50.1000">
    <property type="entry name" value="HAD superfamily/HAD-like"/>
    <property type="match status" value="1"/>
</dbReference>
<evidence type="ECO:0000313" key="2">
    <source>
        <dbReference type="Proteomes" id="UP000318298"/>
    </source>
</evidence>
<reference evidence="1 2" key="1">
    <citation type="submission" date="2019-04" db="EMBL/GenBank/DDBJ databases">
        <title>Novel bacteriophages capable of disrupting biofilms from clinical strains of Aeromonas hydrophila with intrinsic antibiotic resistance.</title>
        <authorList>
            <person name="Kabwe M."/>
            <person name="Brown T.L."/>
            <person name="Speirs L."/>
            <person name="Ku H."/>
            <person name="Leach M."/>
            <person name="Chan H.T."/>
            <person name="Petrovski S."/>
            <person name="Lock P."/>
            <person name="Tucci J."/>
        </authorList>
    </citation>
    <scope>NUCLEOTIDE SEQUENCE [LARGE SCALE GENOMIC DNA]</scope>
</reference>
<keyword evidence="2" id="KW-1185">Reference proteome</keyword>
<dbReference type="Proteomes" id="UP000318298">
    <property type="component" value="Segment"/>
</dbReference>
<name>A0A514A0A9_9CAUD</name>
<dbReference type="InterPro" id="IPR036412">
    <property type="entry name" value="HAD-like_sf"/>
</dbReference>
<dbReference type="GO" id="GO:0016301">
    <property type="term" value="F:kinase activity"/>
    <property type="evidence" value="ECO:0007669"/>
    <property type="project" value="UniProtKB-KW"/>
</dbReference>
<evidence type="ECO:0000313" key="1">
    <source>
        <dbReference type="EMBL" id="QDH46665.1"/>
    </source>
</evidence>
<sequence>MPGLEPGFRRPRMHLDQNTFTLVVSDIDGVLMDNSHRQHLVPESKGTTQDWEAFNAACVDDTPIRHMIDLVNYLSLQHGHFAVLCTGRTETCRDVTLDLLAKCDLRPAMCARQWSRTGGRLHQYNHNLMAAFRAVDDHRKGWEYKADVLAQMLDFYRPRTVVFIDDDPRNIHAAIAVCSDYGVPITPITVRPHNGCPAVQAISREELAAIRLHRVRSMTPRLSDDNAAIPDQG</sequence>
<keyword evidence="1" id="KW-0418">Kinase</keyword>
<gene>
    <name evidence="1" type="ORF">LAh7_41</name>
</gene>
<dbReference type="EMBL" id="MK838113">
    <property type="protein sequence ID" value="QDH46665.1"/>
    <property type="molecule type" value="Genomic_DNA"/>
</dbReference>
<proteinExistence type="predicted"/>